<evidence type="ECO:0000313" key="8">
    <source>
        <dbReference type="EMBL" id="KAJ4396081.1"/>
    </source>
</evidence>
<dbReference type="InterPro" id="IPR002848">
    <property type="entry name" value="Translin_fam"/>
</dbReference>
<dbReference type="PANTHER" id="PTHR10741">
    <property type="entry name" value="TRANSLIN AND TRANSLIN ASSOCIATED PROTEIN X"/>
    <property type="match status" value="1"/>
</dbReference>
<proteinExistence type="inferred from homology"/>
<evidence type="ECO:0000256" key="3">
    <source>
        <dbReference type="ARBA" id="ARBA00005902"/>
    </source>
</evidence>
<evidence type="ECO:0000256" key="4">
    <source>
        <dbReference type="ARBA" id="ARBA00022490"/>
    </source>
</evidence>
<evidence type="ECO:0000313" key="9">
    <source>
        <dbReference type="Proteomes" id="UP001140453"/>
    </source>
</evidence>
<dbReference type="FunFam" id="1.20.58.200:FF:000002">
    <property type="entry name" value="Putative translin"/>
    <property type="match status" value="1"/>
</dbReference>
<dbReference type="GO" id="GO:0005737">
    <property type="term" value="C:cytoplasm"/>
    <property type="evidence" value="ECO:0007669"/>
    <property type="project" value="UniProtKB-SubCell"/>
</dbReference>
<comment type="caution">
    <text evidence="8">The sequence shown here is derived from an EMBL/GenBank/DDBJ whole genome shotgun (WGS) entry which is preliminary data.</text>
</comment>
<dbReference type="CDD" id="cd14819">
    <property type="entry name" value="Translin"/>
    <property type="match status" value="1"/>
</dbReference>
<dbReference type="InterPro" id="IPR033956">
    <property type="entry name" value="Translin"/>
</dbReference>
<dbReference type="InterPro" id="IPR016068">
    <property type="entry name" value="Translin_N"/>
</dbReference>
<dbReference type="Gene3D" id="1.20.58.200">
    <property type="entry name" value="Translin, domain 2"/>
    <property type="match status" value="1"/>
</dbReference>
<dbReference type="GO" id="GO:0003723">
    <property type="term" value="F:RNA binding"/>
    <property type="evidence" value="ECO:0007669"/>
    <property type="project" value="UniProtKB-KW"/>
</dbReference>
<keyword evidence="5" id="KW-0694">RNA-binding</keyword>
<dbReference type="Pfam" id="PF01997">
    <property type="entry name" value="Translin"/>
    <property type="match status" value="1"/>
</dbReference>
<comment type="similarity">
    <text evidence="3">Belongs to the translin family.</text>
</comment>
<dbReference type="GO" id="GO:0003697">
    <property type="term" value="F:single-stranded DNA binding"/>
    <property type="evidence" value="ECO:0007669"/>
    <property type="project" value="InterPro"/>
</dbReference>
<dbReference type="OrthoDB" id="829at2759"/>
<keyword evidence="9" id="KW-1185">Reference proteome</keyword>
<dbReference type="Proteomes" id="UP001140453">
    <property type="component" value="Unassembled WGS sequence"/>
</dbReference>
<sequence length="236" mass="26688">MSGMIDPEIFEHLKAKIDEDTQAKDELTQIVQKLERDVAYTQGLLSRVHSTPRASYPAFLAQVEESIKAQLEDVATLNTAANKHPYYKYNFKWTKSLQDAILTVLLDGWLGGSLVGEGKIGRLLTLEEVGHLFKVPVNLKDRDEFHITIEEYLLAIPSLTDELSRLAVNSVTLGDHELSVKISNFVKDIHAGFQLLNLKNDQLRRKSDSIKYHVKKVEDVVYDLSLRNLIPSSKTT</sequence>
<evidence type="ECO:0000256" key="7">
    <source>
        <dbReference type="ARBA" id="ARBA00023242"/>
    </source>
</evidence>
<name>A0A9W9D1L6_9PEZI</name>
<gene>
    <name evidence="8" type="primary">tsn1</name>
    <name evidence="8" type="ORF">N0V93_000298</name>
</gene>
<protein>
    <submittedName>
        <fullName evidence="8">Translin-1</fullName>
    </submittedName>
</protein>
<dbReference type="InterPro" id="IPR016069">
    <property type="entry name" value="Translin_C"/>
</dbReference>
<organism evidence="8 9">
    <name type="scientific">Gnomoniopsis smithogilvyi</name>
    <dbReference type="NCBI Taxonomy" id="1191159"/>
    <lineage>
        <taxon>Eukaryota</taxon>
        <taxon>Fungi</taxon>
        <taxon>Dikarya</taxon>
        <taxon>Ascomycota</taxon>
        <taxon>Pezizomycotina</taxon>
        <taxon>Sordariomycetes</taxon>
        <taxon>Sordariomycetidae</taxon>
        <taxon>Diaporthales</taxon>
        <taxon>Gnomoniaceae</taxon>
        <taxon>Gnomoniopsis</taxon>
    </lineage>
</organism>
<evidence type="ECO:0000256" key="2">
    <source>
        <dbReference type="ARBA" id="ARBA00004496"/>
    </source>
</evidence>
<accession>A0A9W9D1L6</accession>
<evidence type="ECO:0000256" key="5">
    <source>
        <dbReference type="ARBA" id="ARBA00022884"/>
    </source>
</evidence>
<evidence type="ECO:0000256" key="1">
    <source>
        <dbReference type="ARBA" id="ARBA00004123"/>
    </source>
</evidence>
<dbReference type="EMBL" id="JAPEVB010000001">
    <property type="protein sequence ID" value="KAJ4396081.1"/>
    <property type="molecule type" value="Genomic_DNA"/>
</dbReference>
<keyword evidence="6" id="KW-0238">DNA-binding</keyword>
<dbReference type="InterPro" id="IPR036081">
    <property type="entry name" value="Translin_sf"/>
</dbReference>
<dbReference type="SUPFAM" id="SSF74784">
    <property type="entry name" value="Translin"/>
    <property type="match status" value="1"/>
</dbReference>
<dbReference type="GO" id="GO:0016070">
    <property type="term" value="P:RNA metabolic process"/>
    <property type="evidence" value="ECO:0007669"/>
    <property type="project" value="InterPro"/>
</dbReference>
<dbReference type="GO" id="GO:0043565">
    <property type="term" value="F:sequence-specific DNA binding"/>
    <property type="evidence" value="ECO:0007669"/>
    <property type="project" value="InterPro"/>
</dbReference>
<comment type="subcellular location">
    <subcellularLocation>
        <location evidence="2">Cytoplasm</location>
    </subcellularLocation>
    <subcellularLocation>
        <location evidence="1">Nucleus</location>
    </subcellularLocation>
</comment>
<dbReference type="GO" id="GO:0005634">
    <property type="term" value="C:nucleus"/>
    <property type="evidence" value="ECO:0007669"/>
    <property type="project" value="UniProtKB-SubCell"/>
</dbReference>
<keyword evidence="4" id="KW-0963">Cytoplasm</keyword>
<dbReference type="AlphaFoldDB" id="A0A9W9D1L6"/>
<keyword evidence="7" id="KW-0539">Nucleus</keyword>
<evidence type="ECO:0000256" key="6">
    <source>
        <dbReference type="ARBA" id="ARBA00023125"/>
    </source>
</evidence>
<reference evidence="8" key="1">
    <citation type="submission" date="2022-10" db="EMBL/GenBank/DDBJ databases">
        <title>Tapping the CABI collections for fungal endophytes: first genome assemblies for Collariella, Neodidymelliopsis, Ascochyta clinopodiicola, Didymella pomorum, Didymosphaeria variabile, Neocosmospora piperis and Neocucurbitaria cava.</title>
        <authorList>
            <person name="Hill R."/>
        </authorList>
    </citation>
    <scope>NUCLEOTIDE SEQUENCE</scope>
    <source>
        <strain evidence="8">IMI 355082</strain>
    </source>
</reference>
<dbReference type="Gene3D" id="1.20.58.190">
    <property type="entry name" value="Translin, domain 1"/>
    <property type="match status" value="1"/>
</dbReference>